<keyword evidence="1" id="KW-0227">DNA damage</keyword>
<keyword evidence="2" id="KW-0378">Hydrolase</keyword>
<dbReference type="EMBL" id="JBITYT010000012">
    <property type="protein sequence ID" value="MFI9122777.1"/>
    <property type="molecule type" value="Genomic_DNA"/>
</dbReference>
<evidence type="ECO:0000256" key="3">
    <source>
        <dbReference type="ARBA" id="ARBA00023204"/>
    </source>
</evidence>
<accession>A0ABW8CYV9</accession>
<dbReference type="Pfam" id="PF12705">
    <property type="entry name" value="PDDEXK_1"/>
    <property type="match status" value="1"/>
</dbReference>
<keyword evidence="2" id="KW-0347">Helicase</keyword>
<dbReference type="Proteomes" id="UP001614391">
    <property type="component" value="Unassembled WGS sequence"/>
</dbReference>
<evidence type="ECO:0000256" key="1">
    <source>
        <dbReference type="ARBA" id="ARBA00022763"/>
    </source>
</evidence>
<evidence type="ECO:0000259" key="5">
    <source>
        <dbReference type="Pfam" id="PF12705"/>
    </source>
</evidence>
<dbReference type="InterPro" id="IPR038726">
    <property type="entry name" value="PDDEXK_AddAB-type"/>
</dbReference>
<feature type="region of interest" description="Disordered" evidence="4">
    <location>
        <begin position="200"/>
        <end position="219"/>
    </location>
</feature>
<reference evidence="6 7" key="1">
    <citation type="submission" date="2024-10" db="EMBL/GenBank/DDBJ databases">
        <title>The Natural Products Discovery Center: Release of the First 8490 Sequenced Strains for Exploring Actinobacteria Biosynthetic Diversity.</title>
        <authorList>
            <person name="Kalkreuter E."/>
            <person name="Kautsar S.A."/>
            <person name="Yang D."/>
            <person name="Bader C.D."/>
            <person name="Teijaro C.N."/>
            <person name="Fluegel L."/>
            <person name="Davis C.M."/>
            <person name="Simpson J.R."/>
            <person name="Lauterbach L."/>
            <person name="Steele A.D."/>
            <person name="Gui C."/>
            <person name="Meng S."/>
            <person name="Li G."/>
            <person name="Viehrig K."/>
            <person name="Ye F."/>
            <person name="Su P."/>
            <person name="Kiefer A.F."/>
            <person name="Nichols A."/>
            <person name="Cepeda A.J."/>
            <person name="Yan W."/>
            <person name="Fan B."/>
            <person name="Jiang Y."/>
            <person name="Adhikari A."/>
            <person name="Zheng C.-J."/>
            <person name="Schuster L."/>
            <person name="Cowan T.M."/>
            <person name="Smanski M.J."/>
            <person name="Chevrette M.G."/>
            <person name="De Carvalho L.P.S."/>
            <person name="Shen B."/>
        </authorList>
    </citation>
    <scope>NUCLEOTIDE SEQUENCE [LARGE SCALE GENOMIC DNA]</scope>
    <source>
        <strain evidence="6 7">NPDC053346</strain>
    </source>
</reference>
<gene>
    <name evidence="6" type="ORF">ACIGW0_25880</name>
</gene>
<keyword evidence="2" id="KW-0547">Nucleotide-binding</keyword>
<keyword evidence="3" id="KW-0234">DNA repair</keyword>
<feature type="domain" description="PD-(D/E)XK endonuclease-like" evidence="5">
    <location>
        <begin position="310"/>
        <end position="552"/>
    </location>
</feature>
<dbReference type="RefSeq" id="WP_399619187.1">
    <property type="nucleotide sequence ID" value="NZ_JBITYT010000012.1"/>
</dbReference>
<name>A0ABW8CYV9_STRBI</name>
<evidence type="ECO:0000313" key="6">
    <source>
        <dbReference type="EMBL" id="MFI9122777.1"/>
    </source>
</evidence>
<proteinExistence type="predicted"/>
<comment type="caution">
    <text evidence="6">The sequence shown here is derived from an EMBL/GenBank/DDBJ whole genome shotgun (WGS) entry which is preliminary data.</text>
</comment>
<evidence type="ECO:0000256" key="2">
    <source>
        <dbReference type="ARBA" id="ARBA00022806"/>
    </source>
</evidence>
<protein>
    <submittedName>
        <fullName evidence="6">PD-(D/E)XK nuclease family protein</fullName>
    </submittedName>
</protein>
<sequence length="585" mass="63789">MENPPGTIGPGWLIKVSSRTARPDPGACPTHLRTAVRPLVAAEPPVPFRRAPREDFAPGPLFAALDLWEQGGWSIGRVLDELRSTRGAFRGRNAPAHPSLMAWTVQAFERYVAARHEEQAAARAAGLPPTVPVRLGWTARTKKKDAPDARGGQQYEHTAWGRQYASADGSVRDLWIPSLGRAKADRAAAEKAAIAHVMANGAPTPHRRRGDTPPEDATASTRLPERVRVFDFGCADGSVTPLLDWHRTEVQNRFMADAAPAFVSAATGAGTRPGASCVDCKAISGCAALHRTPRLWGAASAAPMRGRRSVSAWDLRLHGECPAQYHLVRQLHLNDLSAENDGARRGRAVDAWLNQRHADRPVRGCRDLPIPDASSLPAAHPLEGPLAHVAVRMLTEHRVLCPLNGIGSNEQVLVQHRVTAYVPELDVVVLAVPDLLYTRRGDWIWRETKTASRPVWEGRSLLRSYPQLALAVLLFSAGALDADPRRSWVELEHLREGRGESRLERIDPSQPAVVAEAREVIADLAQPLLDDASYEPTTGRHCHGCQARTWCKPGTAYVAEHPQGVGRHPDAAEADHFADRGSIHA</sequence>
<keyword evidence="7" id="KW-1185">Reference proteome</keyword>
<keyword evidence="2" id="KW-0067">ATP-binding</keyword>
<evidence type="ECO:0000313" key="7">
    <source>
        <dbReference type="Proteomes" id="UP001614391"/>
    </source>
</evidence>
<evidence type="ECO:0000256" key="4">
    <source>
        <dbReference type="SAM" id="MobiDB-lite"/>
    </source>
</evidence>
<organism evidence="6 7">
    <name type="scientific">Streptomyces bikiniensis</name>
    <dbReference type="NCBI Taxonomy" id="1896"/>
    <lineage>
        <taxon>Bacteria</taxon>
        <taxon>Bacillati</taxon>
        <taxon>Actinomycetota</taxon>
        <taxon>Actinomycetes</taxon>
        <taxon>Kitasatosporales</taxon>
        <taxon>Streptomycetaceae</taxon>
        <taxon>Streptomyces</taxon>
    </lineage>
</organism>